<organism evidence="2 3">
    <name type="scientific">Orbilia ellipsospora</name>
    <dbReference type="NCBI Taxonomy" id="2528407"/>
    <lineage>
        <taxon>Eukaryota</taxon>
        <taxon>Fungi</taxon>
        <taxon>Dikarya</taxon>
        <taxon>Ascomycota</taxon>
        <taxon>Pezizomycotina</taxon>
        <taxon>Orbiliomycetes</taxon>
        <taxon>Orbiliales</taxon>
        <taxon>Orbiliaceae</taxon>
        <taxon>Orbilia</taxon>
    </lineage>
</organism>
<keyword evidence="3" id="KW-1185">Reference proteome</keyword>
<dbReference type="Proteomes" id="UP001365542">
    <property type="component" value="Unassembled WGS sequence"/>
</dbReference>
<comment type="caution">
    <text evidence="2">The sequence shown here is derived from an EMBL/GenBank/DDBJ whole genome shotgun (WGS) entry which is preliminary data.</text>
</comment>
<proteinExistence type="predicted"/>
<evidence type="ECO:0000313" key="3">
    <source>
        <dbReference type="Proteomes" id="UP001365542"/>
    </source>
</evidence>
<dbReference type="AlphaFoldDB" id="A0AAV9XF15"/>
<dbReference type="EMBL" id="JAVHJO010000005">
    <property type="protein sequence ID" value="KAK6540493.1"/>
    <property type="molecule type" value="Genomic_DNA"/>
</dbReference>
<sequence>MKFSIVTIALGILVAHASAQNATSTTPESTPAFTIPASTSTACPGAFDVNCTFACGGGAPGLYSCSQYWAYATLDTGCQLCPHTPTTCPAASDPQCAFLCKPQDFEIAPITWCSPTDLTGQYNTLCSACPGGSTGTGTSGGSTSNSTVTSVLPPPTYSSESSVLTMSGGFLLGLGLTMLMAF</sequence>
<feature type="signal peptide" evidence="1">
    <location>
        <begin position="1"/>
        <end position="19"/>
    </location>
</feature>
<feature type="chain" id="PRO_5043350890" evidence="1">
    <location>
        <begin position="20"/>
        <end position="182"/>
    </location>
</feature>
<accession>A0AAV9XF15</accession>
<evidence type="ECO:0000313" key="2">
    <source>
        <dbReference type="EMBL" id="KAK6540493.1"/>
    </source>
</evidence>
<reference evidence="2 3" key="1">
    <citation type="submission" date="2019-10" db="EMBL/GenBank/DDBJ databases">
        <authorList>
            <person name="Palmer J.M."/>
        </authorList>
    </citation>
    <scope>NUCLEOTIDE SEQUENCE [LARGE SCALE GENOMIC DNA]</scope>
    <source>
        <strain evidence="2 3">TWF694</strain>
    </source>
</reference>
<gene>
    <name evidence="2" type="ORF">TWF694_009283</name>
</gene>
<name>A0AAV9XF15_9PEZI</name>
<evidence type="ECO:0000256" key="1">
    <source>
        <dbReference type="SAM" id="SignalP"/>
    </source>
</evidence>
<protein>
    <submittedName>
        <fullName evidence="2">Uncharacterized protein</fullName>
    </submittedName>
</protein>
<keyword evidence="1" id="KW-0732">Signal</keyword>